<comment type="caution">
    <text evidence="7">The sequence shown here is derived from an EMBL/GenBank/DDBJ whole genome shotgun (WGS) entry which is preliminary data.</text>
</comment>
<dbReference type="InterPro" id="IPR008936">
    <property type="entry name" value="Rho_GTPase_activation_prot"/>
</dbReference>
<dbReference type="OrthoDB" id="79452at2759"/>
<dbReference type="Gene3D" id="1.10.840.10">
    <property type="entry name" value="Ras guanine-nucleotide exchange factors catalytic domain"/>
    <property type="match status" value="1"/>
</dbReference>
<dbReference type="PROSITE" id="PS50003">
    <property type="entry name" value="PH_DOMAIN"/>
    <property type="match status" value="1"/>
</dbReference>
<evidence type="ECO:0000256" key="2">
    <source>
        <dbReference type="PROSITE-ProRule" id="PRU00135"/>
    </source>
</evidence>
<dbReference type="SUPFAM" id="SSF48350">
    <property type="entry name" value="GTPase activation domain, GAP"/>
    <property type="match status" value="1"/>
</dbReference>
<dbReference type="SUPFAM" id="SSF48366">
    <property type="entry name" value="Ras GEF"/>
    <property type="match status" value="2"/>
</dbReference>
<feature type="region of interest" description="Disordered" evidence="3">
    <location>
        <begin position="1731"/>
        <end position="1786"/>
    </location>
</feature>
<feature type="compositionally biased region" description="Basic and acidic residues" evidence="3">
    <location>
        <begin position="312"/>
        <end position="328"/>
    </location>
</feature>
<feature type="region of interest" description="Disordered" evidence="3">
    <location>
        <begin position="1376"/>
        <end position="1405"/>
    </location>
</feature>
<dbReference type="GO" id="GO:0005085">
    <property type="term" value="F:guanyl-nucleotide exchange factor activity"/>
    <property type="evidence" value="ECO:0007669"/>
    <property type="project" value="UniProtKB-KW"/>
</dbReference>
<dbReference type="InterPro" id="IPR023578">
    <property type="entry name" value="Ras_GEF_dom_sf"/>
</dbReference>
<dbReference type="SMART" id="SM00324">
    <property type="entry name" value="RhoGAP"/>
    <property type="match status" value="1"/>
</dbReference>
<dbReference type="Proteomes" id="UP000292702">
    <property type="component" value="Unassembled WGS sequence"/>
</dbReference>
<dbReference type="GO" id="GO:0005737">
    <property type="term" value="C:cytoplasm"/>
    <property type="evidence" value="ECO:0007669"/>
    <property type="project" value="TreeGrafter"/>
</dbReference>
<feature type="compositionally biased region" description="Basic and acidic residues" evidence="3">
    <location>
        <begin position="87"/>
        <end position="102"/>
    </location>
</feature>
<dbReference type="Gene3D" id="2.30.29.30">
    <property type="entry name" value="Pleckstrin-homology domain (PH domain)/Phosphotyrosine-binding domain (PTB)"/>
    <property type="match status" value="1"/>
</dbReference>
<feature type="region of interest" description="Disordered" evidence="3">
    <location>
        <begin position="2121"/>
        <end position="2198"/>
    </location>
</feature>
<feature type="compositionally biased region" description="Low complexity" evidence="3">
    <location>
        <begin position="1136"/>
        <end position="1154"/>
    </location>
</feature>
<dbReference type="Gene3D" id="1.20.870.10">
    <property type="entry name" value="Son of sevenless (SoS) protein Chain: S domain 1"/>
    <property type="match status" value="1"/>
</dbReference>
<feature type="compositionally biased region" description="Acidic residues" evidence="3">
    <location>
        <begin position="2121"/>
        <end position="2132"/>
    </location>
</feature>
<dbReference type="PROSITE" id="PS50212">
    <property type="entry name" value="RASGEF_NTER"/>
    <property type="match status" value="1"/>
</dbReference>
<dbReference type="PANTHER" id="PTHR23176">
    <property type="entry name" value="RHO/RAC/CDC GTPASE-ACTIVATING PROTEIN"/>
    <property type="match status" value="1"/>
</dbReference>
<dbReference type="InterPro" id="IPR011993">
    <property type="entry name" value="PH-like_dom_sf"/>
</dbReference>
<dbReference type="PANTHER" id="PTHR23176:SF129">
    <property type="entry name" value="RHO GTPASE ACTIVATING PROTEIN AT 16F, ISOFORM E-RELATED"/>
    <property type="match status" value="1"/>
</dbReference>
<dbReference type="InterPro" id="IPR036964">
    <property type="entry name" value="RASGEF_cat_dom_sf"/>
</dbReference>
<gene>
    <name evidence="7" type="primary">BEM2</name>
    <name evidence="7" type="ORF">EIP91_011967</name>
</gene>
<dbReference type="STRING" id="92696.A0A4R0RHH0"/>
<name>A0A4R0RHH0_9APHY</name>
<evidence type="ECO:0000256" key="1">
    <source>
        <dbReference type="ARBA" id="ARBA00022468"/>
    </source>
</evidence>
<feature type="compositionally biased region" description="Polar residues" evidence="3">
    <location>
        <begin position="217"/>
        <end position="243"/>
    </location>
</feature>
<dbReference type="InterPro" id="IPR050729">
    <property type="entry name" value="Rho-GAP"/>
</dbReference>
<feature type="compositionally biased region" description="Acidic residues" evidence="3">
    <location>
        <begin position="2139"/>
        <end position="2149"/>
    </location>
</feature>
<evidence type="ECO:0000259" key="5">
    <source>
        <dbReference type="PROSITE" id="PS50212"/>
    </source>
</evidence>
<dbReference type="InterPro" id="IPR000198">
    <property type="entry name" value="RhoGAP_dom"/>
</dbReference>
<feature type="compositionally biased region" description="Low complexity" evidence="3">
    <location>
        <begin position="131"/>
        <end position="148"/>
    </location>
</feature>
<dbReference type="EMBL" id="RWJN01000086">
    <property type="protein sequence ID" value="TCD67781.1"/>
    <property type="molecule type" value="Genomic_DNA"/>
</dbReference>
<dbReference type="InterPro" id="IPR001895">
    <property type="entry name" value="RASGEF_cat_dom"/>
</dbReference>
<feature type="region of interest" description="Disordered" evidence="3">
    <location>
        <begin position="1124"/>
        <end position="1193"/>
    </location>
</feature>
<dbReference type="SUPFAM" id="SSF50729">
    <property type="entry name" value="PH domain-like"/>
    <property type="match status" value="1"/>
</dbReference>
<keyword evidence="8" id="KW-1185">Reference proteome</keyword>
<dbReference type="GO" id="GO:0005096">
    <property type="term" value="F:GTPase activator activity"/>
    <property type="evidence" value="ECO:0007669"/>
    <property type="project" value="UniProtKB-KW"/>
</dbReference>
<organism evidence="7 8">
    <name type="scientific">Steccherinum ochraceum</name>
    <dbReference type="NCBI Taxonomy" id="92696"/>
    <lineage>
        <taxon>Eukaryota</taxon>
        <taxon>Fungi</taxon>
        <taxon>Dikarya</taxon>
        <taxon>Basidiomycota</taxon>
        <taxon>Agaricomycotina</taxon>
        <taxon>Agaricomycetes</taxon>
        <taxon>Polyporales</taxon>
        <taxon>Steccherinaceae</taxon>
        <taxon>Steccherinum</taxon>
    </lineage>
</organism>
<feature type="compositionally biased region" description="Acidic residues" evidence="3">
    <location>
        <begin position="2161"/>
        <end position="2173"/>
    </location>
</feature>
<evidence type="ECO:0000259" key="4">
    <source>
        <dbReference type="PROSITE" id="PS50003"/>
    </source>
</evidence>
<feature type="compositionally biased region" description="Polar residues" evidence="3">
    <location>
        <begin position="2151"/>
        <end position="2160"/>
    </location>
</feature>
<feature type="domain" description="PH" evidence="4">
    <location>
        <begin position="1848"/>
        <end position="1882"/>
    </location>
</feature>
<reference evidence="7 8" key="1">
    <citation type="submission" date="2018-11" db="EMBL/GenBank/DDBJ databases">
        <title>Genome assembly of Steccherinum ochraceum LE-BIN_3174, the white-rot fungus of the Steccherinaceae family (The Residual Polyporoid clade, Polyporales, Basidiomycota).</title>
        <authorList>
            <person name="Fedorova T.V."/>
            <person name="Glazunova O.A."/>
            <person name="Landesman E.O."/>
            <person name="Moiseenko K.V."/>
            <person name="Psurtseva N.V."/>
            <person name="Savinova O.S."/>
            <person name="Shakhova N.V."/>
            <person name="Tyazhelova T.V."/>
            <person name="Vasina D.V."/>
        </authorList>
    </citation>
    <scope>NUCLEOTIDE SEQUENCE [LARGE SCALE GENOMIC DNA]</scope>
    <source>
        <strain evidence="7 8">LE-BIN_3174</strain>
    </source>
</reference>
<feature type="compositionally biased region" description="Low complexity" evidence="3">
    <location>
        <begin position="1383"/>
        <end position="1395"/>
    </location>
</feature>
<feature type="region of interest" description="Disordered" evidence="3">
    <location>
        <begin position="1"/>
        <end position="394"/>
    </location>
</feature>
<dbReference type="InterPro" id="IPR001849">
    <property type="entry name" value="PH_domain"/>
</dbReference>
<keyword evidence="2" id="KW-0344">Guanine-nucleotide releasing factor</keyword>
<feature type="compositionally biased region" description="Low complexity" evidence="3">
    <location>
        <begin position="54"/>
        <end position="80"/>
    </location>
</feature>
<protein>
    <submittedName>
        <fullName evidence="7">Rho GTPase-activating protein</fullName>
    </submittedName>
</protein>
<dbReference type="CDD" id="cd00159">
    <property type="entry name" value="RhoGAP"/>
    <property type="match status" value="1"/>
</dbReference>
<dbReference type="Pfam" id="PF00620">
    <property type="entry name" value="RhoGAP"/>
    <property type="match status" value="1"/>
</dbReference>
<evidence type="ECO:0000313" key="8">
    <source>
        <dbReference type="Proteomes" id="UP000292702"/>
    </source>
</evidence>
<evidence type="ECO:0000259" key="6">
    <source>
        <dbReference type="PROSITE" id="PS50238"/>
    </source>
</evidence>
<feature type="compositionally biased region" description="Basic and acidic residues" evidence="3">
    <location>
        <begin position="2188"/>
        <end position="2198"/>
    </location>
</feature>
<dbReference type="CDD" id="cd00821">
    <property type="entry name" value="PH"/>
    <property type="match status" value="1"/>
</dbReference>
<proteinExistence type="predicted"/>
<feature type="domain" description="N-terminal Ras-GEF" evidence="5">
    <location>
        <begin position="1206"/>
        <end position="1364"/>
    </location>
</feature>
<evidence type="ECO:0000313" key="7">
    <source>
        <dbReference type="EMBL" id="TCD67781.1"/>
    </source>
</evidence>
<dbReference type="Pfam" id="PF00618">
    <property type="entry name" value="RasGEF_N"/>
    <property type="match status" value="1"/>
</dbReference>
<dbReference type="Gene3D" id="1.10.555.10">
    <property type="entry name" value="Rho GTPase activation protein"/>
    <property type="match status" value="1"/>
</dbReference>
<accession>A0A4R0RHH0</accession>
<dbReference type="PROSITE" id="PS50238">
    <property type="entry name" value="RHOGAP"/>
    <property type="match status" value="1"/>
</dbReference>
<feature type="domain" description="Rho-GAP" evidence="6">
    <location>
        <begin position="1920"/>
        <end position="2116"/>
    </location>
</feature>
<dbReference type="GO" id="GO:0007264">
    <property type="term" value="P:small GTPase-mediated signal transduction"/>
    <property type="evidence" value="ECO:0007669"/>
    <property type="project" value="InterPro"/>
</dbReference>
<evidence type="ECO:0000256" key="3">
    <source>
        <dbReference type="SAM" id="MobiDB-lite"/>
    </source>
</evidence>
<feature type="compositionally biased region" description="Polar residues" evidence="3">
    <location>
        <begin position="175"/>
        <end position="194"/>
    </location>
</feature>
<dbReference type="Pfam" id="PF00617">
    <property type="entry name" value="RasGEF"/>
    <property type="match status" value="1"/>
</dbReference>
<feature type="compositionally biased region" description="Basic and acidic residues" evidence="3">
    <location>
        <begin position="1733"/>
        <end position="1763"/>
    </location>
</feature>
<keyword evidence="1" id="KW-0343">GTPase activation</keyword>
<sequence length="2198" mass="242031">MARRRGAPSVNTLSPPEVGAPSQSSPGFLNFPRSASPSSGFSQFLTKPTKWFNRSSSNGNISGRSSISSTEPRSSTSSGGRKPKISHPTDPRPILDKLHAHPPEAPGLSHHGASRSVLDLSLGRTATTFDHPSTAHTPRTPSSPSHPAFASKGSGDLRSISRKPWSKSADDLGKVSQTSTPALTPIDTTFQGKIEQYRTNRADSVSSTAVPFPATSPAPSQTQKNYPFPSSATTDGTSSSPPQNLGVLASTPSPGSGGSGTPPLTPASAGQVHVRSHSFTPRLPSKLSAPKLGGLVPASPKRKGSASSEIESAIKERAAATQYDRDKNSSGGSIGTGPSTRPGFPFNLGGGSNKSLSPLNTDVPGDKSAPNSSLLAPPQIIEPGDEDSSSSKRASQVVFHSGFINRLADFSPQQMNTRANQAYMTGAGGPVLAKGWKPFKLVLKGSKLYFYKPPNDRTNEIRELFPTELVVVLEDEGVVEEDEEAEGEAEELHAGRGKGKERDRKRAYWGRNTHPALVCEDGVITKGSVEALIHEAVFSTTFLSSTDPESTEQSTDVATDRYKPAWQDFSSTILLSLPASIGRAQFESEFIRCCSMLIDGAEEDHQEEERTRVIWLAKQYLSYFGSAEDINGWEIWRNKTLGLDSLTPYTAQGSVPTSSSTQAMYTASPQLSGSSILTSGTEFSPDLGTFSPRPSQTDRMMSLVDALGDPGLKVGAKQRMKKPWQIMLSRAGLTREILLGLDVQLVARSLYVLHERALKELPVSITMDACLHAQPEEATGDHLPIPAFHQSVLKPFIGTDDHIHWLTKTILIQILISDAPGRSSTSGMSMMGGNDDRFATTSRTHSRSEVISAWARIGEVCRRTGDECSWKAIFCALCSRPIARLDKVWKRVDSDAIRAVHSWVYPNDAGEIARTPPEARSIPWAGDRIMHLRQTLDRARVQEGTDFQVAALTEAKQTFEELRTELSLSSRRALPPPAAEADDVSALTSYWESLVEGNAGAGMAAKFTRVDQFMSLSLAAEPRRKGAFEPYFWNRAQTPSVFHPLAPVLFPEPLPAIAFVNRALLPRGRLDSATSNLHGTDIQYARELNTTHTIDRRPQPDKMGGLDLGGTTIVLYEGELTLLVQPGHDPLPPSQPSSRPSSRPPSSVDAPAPSEKSFSRAPSMRVKPGASTGLERKTSQLRRNSLPSLVRKPSFMTQDVGSDRPLRVVVHAGTLDRLVDILVEGLHGISVSVADDNGEMSLNAEKTRELRVDLDEYTSVWWHTFRSFVTPNVFFELLRKRYLQPHAKGPAQNAISDFASMVRVRLEVLETISKWLVHGGGTQDALDDSQLYTSLTSFLSQPNVSPTPADEGSSTGLTVLEDTRKNLLAVFSAQQRRPLTKVSPSSTSSSNRSSSVRNYGSEAPDIDQIEPEDLVSNLDAMASAAFRNVVQEDLFITADILEVQSADRTGWFPSREPSNISDEVEIQYIHSHLHEVEPSPLISELGQDSLYRLLPPAVRGCIRAFGILRKWLVSKITAHKIGLRTRQTRMELVLRAIEVCRIRNAVPGELPPFERPCVRSFVEAILTSAVLSVESRIYTRAWQIVASTRGTSCDTLSGLLCKPVVNTVSHKEPLTTDMGWLIERVLEVISMPDVLESPPTELPSLINFDKRRSLCGLITGAVPLSLPHRSHHRMETSRVDFERLNNIEHHLTSVFFDLRTIREEAYRESAQAGPPLPKRLPRPFQTIVAAQQEKNKRDKSLRDRLSKEKRQEQQRQDKREEYLNKAMHPRKPPPSAASKQHRNKKSMSSAFLHFMRPISSAFTSDTTALPTIKRTAAELDFTPVHKPSLVLNVVDAHISHFINNERSFTFQIDTEDGGHYLLQAPDKGDMKKWMDTIDTVSKSAAKRRLTYLGNASKMLPSDHIVTPSSASRDPRAVFGVELEYLLQRDAGGMDPAPGAIPKVIDKLISYVETKGLTDVGIYRIAGAHSEINSLRDALNRGEWPIDNFTDVNAVCDLIKGWFRVLPGGMFPGTHYTEILGAASNDAIDLETRLSNVRHVVHSLPEANFHLLKRLMEHLDRVTDYEEHNQMTADSLSVVFCPNLLRSSNNDIGFFFANMSSAHRTVKLLITHFHIIFDDAEPEQEVESDEEFEPDHFDEPILEEEEEEDVLTASQDNQELTPSDEDDLEEDADEDRTYRYPESTNIDPPRIDVEIPHIS</sequence>
<feature type="compositionally biased region" description="Polar residues" evidence="3">
    <location>
        <begin position="21"/>
        <end position="46"/>
    </location>
</feature>
<dbReference type="InterPro" id="IPR000651">
    <property type="entry name" value="Ras-like_Gua-exchang_fac_N"/>
</dbReference>